<sequence>MILLITTLTLVVCLEPVLCQTKYCCTPLQWESVNLITDARDSDSPSAIPTLTQGFEQVSVDGVNHRVASMATLTSSGFNISVQVIQLFEQNVMYTIESGECKKTAIPSWTPKCVPDSAEFQTQVSYGQGSNKVDVWIYRVVQDPNTIYLNVAVNDCTPIFEAAYGSAGGVSALSSKTFTNFTLGIKDPIVFHVPEICNQAKLVHTVPKRITVF</sequence>
<reference evidence="2" key="2">
    <citation type="submission" date="2020-11" db="EMBL/GenBank/DDBJ databases">
        <authorList>
            <person name="McCartney M.A."/>
            <person name="Auch B."/>
            <person name="Kono T."/>
            <person name="Mallez S."/>
            <person name="Becker A."/>
            <person name="Gohl D.M."/>
            <person name="Silverstein K.A.T."/>
            <person name="Koren S."/>
            <person name="Bechman K.B."/>
            <person name="Herman A."/>
            <person name="Abrahante J.E."/>
            <person name="Garbe J."/>
        </authorList>
    </citation>
    <scope>NUCLEOTIDE SEQUENCE</scope>
    <source>
        <strain evidence="2">Duluth1</strain>
        <tissue evidence="2">Whole animal</tissue>
    </source>
</reference>
<dbReference type="OrthoDB" id="6084362at2759"/>
<dbReference type="GO" id="GO:0007160">
    <property type="term" value="P:cell-matrix adhesion"/>
    <property type="evidence" value="ECO:0007669"/>
    <property type="project" value="InterPro"/>
</dbReference>
<dbReference type="Pfam" id="PF00811">
    <property type="entry name" value="Ependymin"/>
    <property type="match status" value="1"/>
</dbReference>
<dbReference type="GO" id="GO:0005509">
    <property type="term" value="F:calcium ion binding"/>
    <property type="evidence" value="ECO:0007669"/>
    <property type="project" value="InterPro"/>
</dbReference>
<reference evidence="2" key="1">
    <citation type="journal article" date="2019" name="bioRxiv">
        <title>The Genome of the Zebra Mussel, Dreissena polymorpha: A Resource for Invasive Species Research.</title>
        <authorList>
            <person name="McCartney M.A."/>
            <person name="Auch B."/>
            <person name="Kono T."/>
            <person name="Mallez S."/>
            <person name="Zhang Y."/>
            <person name="Obille A."/>
            <person name="Becker A."/>
            <person name="Abrahante J.E."/>
            <person name="Garbe J."/>
            <person name="Badalamenti J.P."/>
            <person name="Herman A."/>
            <person name="Mangelson H."/>
            <person name="Liachko I."/>
            <person name="Sullivan S."/>
            <person name="Sone E.D."/>
            <person name="Koren S."/>
            <person name="Silverstein K.A.T."/>
            <person name="Beckman K.B."/>
            <person name="Gohl D.M."/>
        </authorList>
    </citation>
    <scope>NUCLEOTIDE SEQUENCE</scope>
    <source>
        <strain evidence="2">Duluth1</strain>
        <tissue evidence="2">Whole animal</tissue>
    </source>
</reference>
<dbReference type="Proteomes" id="UP000828390">
    <property type="component" value="Unassembled WGS sequence"/>
</dbReference>
<dbReference type="EMBL" id="JAIWYP010000002">
    <property type="protein sequence ID" value="KAH3863800.1"/>
    <property type="molecule type" value="Genomic_DNA"/>
</dbReference>
<dbReference type="AlphaFoldDB" id="A0A9D4LT98"/>
<protein>
    <submittedName>
        <fullName evidence="2">Uncharacterized protein</fullName>
    </submittedName>
</protein>
<name>A0A9D4LT98_DREPO</name>
<gene>
    <name evidence="2" type="ORF">DPMN_026800</name>
</gene>
<evidence type="ECO:0000313" key="3">
    <source>
        <dbReference type="Proteomes" id="UP000828390"/>
    </source>
</evidence>
<dbReference type="InterPro" id="IPR001299">
    <property type="entry name" value="Ependymin"/>
</dbReference>
<dbReference type="GO" id="GO:0005576">
    <property type="term" value="C:extracellular region"/>
    <property type="evidence" value="ECO:0007669"/>
    <property type="project" value="InterPro"/>
</dbReference>
<proteinExistence type="predicted"/>
<organism evidence="2 3">
    <name type="scientific">Dreissena polymorpha</name>
    <name type="common">Zebra mussel</name>
    <name type="synonym">Mytilus polymorpha</name>
    <dbReference type="NCBI Taxonomy" id="45954"/>
    <lineage>
        <taxon>Eukaryota</taxon>
        <taxon>Metazoa</taxon>
        <taxon>Spiralia</taxon>
        <taxon>Lophotrochozoa</taxon>
        <taxon>Mollusca</taxon>
        <taxon>Bivalvia</taxon>
        <taxon>Autobranchia</taxon>
        <taxon>Heteroconchia</taxon>
        <taxon>Euheterodonta</taxon>
        <taxon>Imparidentia</taxon>
        <taxon>Neoheterodontei</taxon>
        <taxon>Myida</taxon>
        <taxon>Dreissenoidea</taxon>
        <taxon>Dreissenidae</taxon>
        <taxon>Dreissena</taxon>
    </lineage>
</organism>
<keyword evidence="3" id="KW-1185">Reference proteome</keyword>
<evidence type="ECO:0000313" key="2">
    <source>
        <dbReference type="EMBL" id="KAH3863800.1"/>
    </source>
</evidence>
<dbReference type="PANTHER" id="PTHR10697:SF13">
    <property type="entry name" value="RICIN B LECTIN DOMAIN-CONTAINING PROTEIN"/>
    <property type="match status" value="1"/>
</dbReference>
<feature type="chain" id="PRO_5038735460" evidence="1">
    <location>
        <begin position="20"/>
        <end position="213"/>
    </location>
</feature>
<accession>A0A9D4LT98</accession>
<feature type="signal peptide" evidence="1">
    <location>
        <begin position="1"/>
        <end position="19"/>
    </location>
</feature>
<dbReference type="PANTHER" id="PTHR10697">
    <property type="entry name" value="MAMMALIAN EPENDYMIN-RELATED PROTEIN 1"/>
    <property type="match status" value="1"/>
</dbReference>
<evidence type="ECO:0000256" key="1">
    <source>
        <dbReference type="SAM" id="SignalP"/>
    </source>
</evidence>
<comment type="caution">
    <text evidence="2">The sequence shown here is derived from an EMBL/GenBank/DDBJ whole genome shotgun (WGS) entry which is preliminary data.</text>
</comment>
<keyword evidence="1" id="KW-0732">Signal</keyword>
<dbReference type="GO" id="GO:0005764">
    <property type="term" value="C:lysosome"/>
    <property type="evidence" value="ECO:0007669"/>
    <property type="project" value="TreeGrafter"/>
</dbReference>